<evidence type="ECO:0000259" key="2">
    <source>
        <dbReference type="PROSITE" id="PS50164"/>
    </source>
</evidence>
<dbReference type="Gene3D" id="3.40.1440.10">
    <property type="entry name" value="GIY-YIG endonuclease"/>
    <property type="match status" value="1"/>
</dbReference>
<dbReference type="Proteomes" id="UP001228636">
    <property type="component" value="Unassembled WGS sequence"/>
</dbReference>
<dbReference type="InterPro" id="IPR000305">
    <property type="entry name" value="GIY-YIG_endonuc"/>
</dbReference>
<protein>
    <submittedName>
        <fullName evidence="4">GIY-YIG nuclease family protein</fullName>
    </submittedName>
</protein>
<dbReference type="Proteomes" id="UP000232721">
    <property type="component" value="Chromosome"/>
</dbReference>
<dbReference type="CDD" id="cd10456">
    <property type="entry name" value="GIY-YIG_UPF0213"/>
    <property type="match status" value="1"/>
</dbReference>
<keyword evidence="5" id="KW-1185">Reference proteome</keyword>
<reference evidence="3 5" key="2">
    <citation type="submission" date="2017-02" db="EMBL/GenBank/DDBJ databases">
        <title>Trade-off between light-utilization and light-protection in marine flavobacteria.</title>
        <authorList>
            <person name="Kumagai Y."/>
            <person name="Yoshizawa S."/>
            <person name="Kogure K."/>
            <person name="Iwasaki W."/>
        </authorList>
    </citation>
    <scope>NUCLEOTIDE SEQUENCE [LARGE SCALE GENOMIC DNA]</scope>
    <source>
        <strain evidence="3 5">KCTC 23670</strain>
    </source>
</reference>
<evidence type="ECO:0000313" key="3">
    <source>
        <dbReference type="EMBL" id="AUC22838.1"/>
    </source>
</evidence>
<dbReference type="AlphaFoldDB" id="A0AAJ1QVR9"/>
<dbReference type="EMBL" id="JAUFQH010000004">
    <property type="protein sequence ID" value="MDN3618890.1"/>
    <property type="molecule type" value="Genomic_DNA"/>
</dbReference>
<evidence type="ECO:0000313" key="6">
    <source>
        <dbReference type="Proteomes" id="UP001228636"/>
    </source>
</evidence>
<dbReference type="EMBL" id="CP019336">
    <property type="protein sequence ID" value="AUC22838.1"/>
    <property type="molecule type" value="Genomic_DNA"/>
</dbReference>
<reference evidence="4" key="3">
    <citation type="submission" date="2023-06" db="EMBL/GenBank/DDBJ databases">
        <authorList>
            <person name="Lucena T."/>
            <person name="Sun Q."/>
        </authorList>
    </citation>
    <scope>NUCLEOTIDE SEQUENCE</scope>
    <source>
        <strain evidence="4">CECT 8670</strain>
    </source>
</reference>
<dbReference type="InterPro" id="IPR050190">
    <property type="entry name" value="UPF0213_domain"/>
</dbReference>
<evidence type="ECO:0000313" key="4">
    <source>
        <dbReference type="EMBL" id="MDN3618890.1"/>
    </source>
</evidence>
<dbReference type="PANTHER" id="PTHR34477">
    <property type="entry name" value="UPF0213 PROTEIN YHBQ"/>
    <property type="match status" value="1"/>
</dbReference>
<evidence type="ECO:0000313" key="5">
    <source>
        <dbReference type="Proteomes" id="UP000232721"/>
    </source>
</evidence>
<feature type="domain" description="GIY-YIG" evidence="2">
    <location>
        <begin position="2"/>
        <end position="79"/>
    </location>
</feature>
<name>A0AAJ1QVR9_9FLAO</name>
<dbReference type="PROSITE" id="PS50164">
    <property type="entry name" value="GIY_YIG"/>
    <property type="match status" value="1"/>
</dbReference>
<evidence type="ECO:0000256" key="1">
    <source>
        <dbReference type="ARBA" id="ARBA00007435"/>
    </source>
</evidence>
<gene>
    <name evidence="3" type="ORF">BTO15_12390</name>
    <name evidence="4" type="ORF">QWY81_05390</name>
</gene>
<accession>A0AAJ1QVR9</accession>
<organism evidence="4 6">
    <name type="scientific">Polaribacter sejongensis</name>
    <dbReference type="NCBI Taxonomy" id="985043"/>
    <lineage>
        <taxon>Bacteria</taxon>
        <taxon>Pseudomonadati</taxon>
        <taxon>Bacteroidota</taxon>
        <taxon>Flavobacteriia</taxon>
        <taxon>Flavobacteriales</taxon>
        <taxon>Flavobacteriaceae</taxon>
    </lineage>
</organism>
<reference evidence="4 6" key="1">
    <citation type="journal article" date="2014" name="Int. J. Syst. Evol. Microbiol.">
        <title>Complete genome sequence of Corynebacterium casei LMG S-19264T (=DSM 44701T), isolated from a smear-ripened cheese.</title>
        <authorList>
            <consortium name="US DOE Joint Genome Institute (JGI-PGF)"/>
            <person name="Walter F."/>
            <person name="Albersmeier A."/>
            <person name="Kalinowski J."/>
            <person name="Ruckert C."/>
        </authorList>
    </citation>
    <scope>NUCLEOTIDE SEQUENCE [LARGE SCALE GENOMIC DNA]</scope>
    <source>
        <strain evidence="4 6">CECT 8670</strain>
    </source>
</reference>
<dbReference type="Pfam" id="PF01541">
    <property type="entry name" value="GIY-YIG"/>
    <property type="match status" value="1"/>
</dbReference>
<proteinExistence type="inferred from homology"/>
<dbReference type="PANTHER" id="PTHR34477:SF1">
    <property type="entry name" value="UPF0213 PROTEIN YHBQ"/>
    <property type="match status" value="1"/>
</dbReference>
<dbReference type="InterPro" id="IPR035901">
    <property type="entry name" value="GIY-YIG_endonuc_sf"/>
</dbReference>
<dbReference type="RefSeq" id="WP_165733494.1">
    <property type="nucleotide sequence ID" value="NZ_CP019336.1"/>
</dbReference>
<sequence length="102" mass="12338">MRIYYVYILLCSDNSYYTGMTNNLERRLFEHKSGKSKDSYTFSRLPIELKWYLECSDSRDAIQYEKKIKGWSHRKKKALIDENWSDLVKFSKNYSENKDSKI</sequence>
<comment type="similarity">
    <text evidence="1">Belongs to the UPF0213 family.</text>
</comment>
<dbReference type="SUPFAM" id="SSF82771">
    <property type="entry name" value="GIY-YIG endonuclease"/>
    <property type="match status" value="1"/>
</dbReference>